<comment type="caution">
    <text evidence="6">The sequence shown here is derived from an EMBL/GenBank/DDBJ whole genome shotgun (WGS) entry which is preliminary data.</text>
</comment>
<feature type="domain" description="Protein kinase" evidence="5">
    <location>
        <begin position="93"/>
        <end position="362"/>
    </location>
</feature>
<dbReference type="OrthoDB" id="5632033at2"/>
<dbReference type="PROSITE" id="PS50294">
    <property type="entry name" value="WD_REPEATS_REGION"/>
    <property type="match status" value="5"/>
</dbReference>
<evidence type="ECO:0000313" key="6">
    <source>
        <dbReference type="EMBL" id="PDW03879.1"/>
    </source>
</evidence>
<feature type="repeat" description="WD" evidence="3">
    <location>
        <begin position="747"/>
        <end position="788"/>
    </location>
</feature>
<dbReference type="Gene3D" id="2.130.10.10">
    <property type="entry name" value="YVTN repeat-like/Quinoprotein amine dehydrogenase"/>
    <property type="match status" value="2"/>
</dbReference>
<evidence type="ECO:0000256" key="2">
    <source>
        <dbReference type="ARBA" id="ARBA00022840"/>
    </source>
</evidence>
<proteinExistence type="predicted"/>
<dbReference type="PROSITE" id="PS00107">
    <property type="entry name" value="PROTEIN_KINASE_ATP"/>
    <property type="match status" value="1"/>
</dbReference>
<dbReference type="InterPro" id="IPR015943">
    <property type="entry name" value="WD40/YVTN_repeat-like_dom_sf"/>
</dbReference>
<dbReference type="InterPro" id="IPR008271">
    <property type="entry name" value="Ser/Thr_kinase_AS"/>
</dbReference>
<dbReference type="InterPro" id="IPR011009">
    <property type="entry name" value="Kinase-like_dom_sf"/>
</dbReference>
<keyword evidence="7" id="KW-1185">Reference proteome</keyword>
<feature type="binding site" evidence="4">
    <location>
        <position position="122"/>
    </location>
    <ligand>
        <name>ATP</name>
        <dbReference type="ChEBI" id="CHEBI:30616"/>
    </ligand>
</feature>
<dbReference type="InterPro" id="IPR017441">
    <property type="entry name" value="Protein_kinase_ATP_BS"/>
</dbReference>
<dbReference type="PANTHER" id="PTHR19879:SF9">
    <property type="entry name" value="TRANSCRIPTION INITIATION FACTOR TFIID SUBUNIT 5"/>
    <property type="match status" value="1"/>
</dbReference>
<feature type="repeat" description="WD" evidence="3">
    <location>
        <begin position="622"/>
        <end position="663"/>
    </location>
</feature>
<evidence type="ECO:0000259" key="5">
    <source>
        <dbReference type="PROSITE" id="PS50011"/>
    </source>
</evidence>
<name>A0A2A6RLZ0_9CHLR</name>
<dbReference type="InterPro" id="IPR036322">
    <property type="entry name" value="WD40_repeat_dom_sf"/>
</dbReference>
<dbReference type="PROSITE" id="PS50011">
    <property type="entry name" value="PROTEIN_KINASE_DOM"/>
    <property type="match status" value="1"/>
</dbReference>
<dbReference type="CDD" id="cd00200">
    <property type="entry name" value="WD40"/>
    <property type="match status" value="1"/>
</dbReference>
<accession>A0A2A6RLZ0</accession>
<feature type="repeat" description="WD" evidence="3">
    <location>
        <begin position="580"/>
        <end position="621"/>
    </location>
</feature>
<feature type="repeat" description="WD" evidence="3">
    <location>
        <begin position="831"/>
        <end position="865"/>
    </location>
</feature>
<dbReference type="InterPro" id="IPR000719">
    <property type="entry name" value="Prot_kinase_dom"/>
</dbReference>
<dbReference type="AlphaFoldDB" id="A0A2A6RLZ0"/>
<dbReference type="PROSITE" id="PS00108">
    <property type="entry name" value="PROTEIN_KINASE_ST"/>
    <property type="match status" value="1"/>
</dbReference>
<evidence type="ECO:0000313" key="7">
    <source>
        <dbReference type="Proteomes" id="UP000220527"/>
    </source>
</evidence>
<dbReference type="Gene3D" id="3.30.200.20">
    <property type="entry name" value="Phosphorylase Kinase, domain 1"/>
    <property type="match status" value="1"/>
</dbReference>
<protein>
    <recommendedName>
        <fullName evidence="5">Protein kinase domain-containing protein</fullName>
    </recommendedName>
</protein>
<keyword evidence="3" id="KW-0853">WD repeat</keyword>
<dbReference type="EMBL" id="NQWI01000019">
    <property type="protein sequence ID" value="PDW03879.1"/>
    <property type="molecule type" value="Genomic_DNA"/>
</dbReference>
<dbReference type="Pfam" id="PF00069">
    <property type="entry name" value="Pkinase"/>
    <property type="match status" value="1"/>
</dbReference>
<sequence length="865" mass="95175">MQETLRPCAFASGNPSYLKSIESKPMPSQPLRCPSCKHVNPPGSRFCNACGSPLGVTRPLGERLARARPTAPLMLTSDAELVPGLAIDPAGRYVVRETIGKGGFGEAYLVFDRQLNRFCVAKRQVPNPKWSTRTKELAAQNFVREAELLVTLNTPGHPNIPEIYEFLPEQRCLVMKYVEGRNLGEILRERRGLLNPAESMAIARDVASALSYMHARRPEPVLHRDVKLANILLDSSGRVWLIDFGLSRAIAVHVQNDPRHTQLAGTLGITPPEQWRGQAEPRSDVYALAATLHTLLTGFHPILTKADLPNFLSGVLQPYPPPRSIDPAIPVEVENLLLHGLAFTARERPSAAAFCQALEKLLTPRSQARLQAPDGTPIADEQALMVWAEANWEHALAWLYGNLADQVEKLWGRNKLAAEMRAATHQHPKDRHAGLDALLASHDPEGFGAERTRLVADRRSLDFGSMALEERRDEWLLISNRGRRYARVNLQHPRWIIPSLLSFNLAPGQRQQLKITADMRRATESGKLRDALLLKDQHGLNFRIEVQAQLSRWRAFWLRTVGGQRALQWEDAPVRQVRTIHGHKGNVWALDFGPGGLELASGGWDEMVRLWRVSDGNLLATLDDQAGNVLSVSFSPDGLLVAVASSNGDVKVWGARGGKLVQTLSTPQAYQESIHFSPDSQVLIANGSDATIRYWRLDDGSLLQRIATVRDAVALACRPDGQALAVACHDRRIRIYDAEAGQLVATLTGHHAGVSAVAFSLDGFLLASGSTDGMVCIWDSEHGELRYQLRGHQNAIRSVAIHPDGLLVASGGMDGNVRLWRTADGELHQVLQGHSSGVLRVTFSPSGELLASGDSEGRVTLWQPG</sequence>
<keyword evidence="2 4" id="KW-0067">ATP-binding</keyword>
<dbReference type="CDD" id="cd14014">
    <property type="entry name" value="STKc_PknB_like"/>
    <property type="match status" value="1"/>
</dbReference>
<gene>
    <name evidence="6" type="ORF">CJ255_06400</name>
</gene>
<dbReference type="SMART" id="SM00220">
    <property type="entry name" value="S_TKc"/>
    <property type="match status" value="1"/>
</dbReference>
<dbReference type="Proteomes" id="UP000220527">
    <property type="component" value="Unassembled WGS sequence"/>
</dbReference>
<dbReference type="Gene3D" id="1.10.510.10">
    <property type="entry name" value="Transferase(Phosphotransferase) domain 1"/>
    <property type="match status" value="1"/>
</dbReference>
<dbReference type="GO" id="GO:0004672">
    <property type="term" value="F:protein kinase activity"/>
    <property type="evidence" value="ECO:0007669"/>
    <property type="project" value="InterPro"/>
</dbReference>
<dbReference type="GO" id="GO:0005524">
    <property type="term" value="F:ATP binding"/>
    <property type="evidence" value="ECO:0007669"/>
    <property type="project" value="UniProtKB-UniRule"/>
</dbReference>
<evidence type="ECO:0000256" key="1">
    <source>
        <dbReference type="ARBA" id="ARBA00022741"/>
    </source>
</evidence>
<dbReference type="InterPro" id="IPR001680">
    <property type="entry name" value="WD40_rpt"/>
</dbReference>
<dbReference type="PROSITE" id="PS50082">
    <property type="entry name" value="WD_REPEATS_2"/>
    <property type="match status" value="6"/>
</dbReference>
<reference evidence="7" key="1">
    <citation type="submission" date="2017-08" db="EMBL/GenBank/DDBJ databases">
        <authorList>
            <person name="Grouzdev D.S."/>
            <person name="Gaisin V.A."/>
            <person name="Rysina M.S."/>
            <person name="Gorlenko V.M."/>
        </authorList>
    </citation>
    <scope>NUCLEOTIDE SEQUENCE [LARGE SCALE GENOMIC DNA]</scope>
    <source>
        <strain evidence="7">Kir15-3F</strain>
    </source>
</reference>
<dbReference type="PANTHER" id="PTHR19879">
    <property type="entry name" value="TRANSCRIPTION INITIATION FACTOR TFIID"/>
    <property type="match status" value="1"/>
</dbReference>
<dbReference type="SUPFAM" id="SSF50978">
    <property type="entry name" value="WD40 repeat-like"/>
    <property type="match status" value="1"/>
</dbReference>
<dbReference type="SMART" id="SM00320">
    <property type="entry name" value="WD40"/>
    <property type="match status" value="7"/>
</dbReference>
<organism evidence="6 7">
    <name type="scientific">Candidatus Viridilinea mediisalina</name>
    <dbReference type="NCBI Taxonomy" id="2024553"/>
    <lineage>
        <taxon>Bacteria</taxon>
        <taxon>Bacillati</taxon>
        <taxon>Chloroflexota</taxon>
        <taxon>Chloroflexia</taxon>
        <taxon>Chloroflexales</taxon>
        <taxon>Chloroflexineae</taxon>
        <taxon>Oscillochloridaceae</taxon>
        <taxon>Candidatus Viridilinea</taxon>
    </lineage>
</organism>
<evidence type="ECO:0000256" key="3">
    <source>
        <dbReference type="PROSITE-ProRule" id="PRU00221"/>
    </source>
</evidence>
<evidence type="ECO:0000256" key="4">
    <source>
        <dbReference type="PROSITE-ProRule" id="PRU10141"/>
    </source>
</evidence>
<feature type="repeat" description="WD" evidence="3">
    <location>
        <begin position="673"/>
        <end position="705"/>
    </location>
</feature>
<dbReference type="Pfam" id="PF00400">
    <property type="entry name" value="WD40"/>
    <property type="match status" value="7"/>
</dbReference>
<keyword evidence="1 4" id="KW-0547">Nucleotide-binding</keyword>
<feature type="repeat" description="WD" evidence="3">
    <location>
        <begin position="789"/>
        <end position="830"/>
    </location>
</feature>
<dbReference type="SUPFAM" id="SSF56112">
    <property type="entry name" value="Protein kinase-like (PK-like)"/>
    <property type="match status" value="1"/>
</dbReference>